<dbReference type="PANTHER" id="PTHR37166">
    <property type="entry name" value="PROTEIN FLAG"/>
    <property type="match status" value="1"/>
</dbReference>
<dbReference type="InParanoid" id="A0A5C7EK24"/>
<dbReference type="EMBL" id="VPFL01000010">
    <property type="protein sequence ID" value="TXF11797.1"/>
    <property type="molecule type" value="Genomic_DNA"/>
</dbReference>
<dbReference type="PANTHER" id="PTHR37166:SF1">
    <property type="entry name" value="PROTEIN FLAG"/>
    <property type="match status" value="1"/>
</dbReference>
<dbReference type="AlphaFoldDB" id="A0A5C7EK24"/>
<evidence type="ECO:0000313" key="2">
    <source>
        <dbReference type="Proteomes" id="UP000321201"/>
    </source>
</evidence>
<reference evidence="1 2" key="1">
    <citation type="submission" date="2019-08" db="EMBL/GenBank/DDBJ databases">
        <title>Pelomicrobium methylotrophicum gen. nov., sp. nov. a moderately thermophilic, facultatively anaerobic, lithoautotrophic and methylotrophic bacterium isolated from a terrestrial mud volcano.</title>
        <authorList>
            <person name="Slobodkina G.B."/>
            <person name="Merkel A.Y."/>
            <person name="Slobodkin A.I."/>
        </authorList>
    </citation>
    <scope>NUCLEOTIDE SEQUENCE [LARGE SCALE GENOMIC DNA]</scope>
    <source>
        <strain evidence="1 2">SM250</strain>
    </source>
</reference>
<dbReference type="Pfam" id="PF03646">
    <property type="entry name" value="FlaG"/>
    <property type="match status" value="1"/>
</dbReference>
<sequence length="122" mass="13636">MMVSPIGHPSEPEPMRPVEVLARERVQTQGQEAAPWRADPAANETQLVDEAQLREATRWLNAALRHLTVELRYATDEVTRKLVVQVVDGATGEILRQIPPEEVLAIARGLERVQGLLLDREA</sequence>
<dbReference type="OrthoDB" id="5298238at2"/>
<protein>
    <submittedName>
        <fullName evidence="1">Flagellar protein FlaG</fullName>
    </submittedName>
</protein>
<proteinExistence type="predicted"/>
<dbReference type="SUPFAM" id="SSF160214">
    <property type="entry name" value="FlaG-like"/>
    <property type="match status" value="1"/>
</dbReference>
<keyword evidence="1" id="KW-0966">Cell projection</keyword>
<keyword evidence="1" id="KW-0969">Cilium</keyword>
<gene>
    <name evidence="1" type="ORF">FR698_08425</name>
</gene>
<keyword evidence="1" id="KW-0282">Flagellum</keyword>
<comment type="caution">
    <text evidence="1">The sequence shown here is derived from an EMBL/GenBank/DDBJ whole genome shotgun (WGS) entry which is preliminary data.</text>
</comment>
<dbReference type="Proteomes" id="UP000321201">
    <property type="component" value="Unassembled WGS sequence"/>
</dbReference>
<name>A0A5C7EK24_9PROT</name>
<dbReference type="InterPro" id="IPR005186">
    <property type="entry name" value="FlaG"/>
</dbReference>
<dbReference type="InterPro" id="IPR035924">
    <property type="entry name" value="FlaG-like_sf"/>
</dbReference>
<organism evidence="1 2">
    <name type="scientific">Pelomicrobium methylotrophicum</name>
    <dbReference type="NCBI Taxonomy" id="2602750"/>
    <lineage>
        <taxon>Bacteria</taxon>
        <taxon>Pseudomonadati</taxon>
        <taxon>Pseudomonadota</taxon>
        <taxon>Hydrogenophilia</taxon>
        <taxon>Hydrogenophilia incertae sedis</taxon>
        <taxon>Pelomicrobium</taxon>
    </lineage>
</organism>
<keyword evidence="2" id="KW-1185">Reference proteome</keyword>
<dbReference type="Gene3D" id="3.30.160.170">
    <property type="entry name" value="FlaG-like"/>
    <property type="match status" value="1"/>
</dbReference>
<accession>A0A5C7EK24</accession>
<evidence type="ECO:0000313" key="1">
    <source>
        <dbReference type="EMBL" id="TXF11797.1"/>
    </source>
</evidence>